<sequence length="254" mass="28748">MIFLVVILSIIAISVGYSYEIVSNGPIEPLGRLAFVKLLNPDFYPGHPHSKMLAELAQERNSPTALVVHMAGGSNYKSYPEGNVYIIEVAFIDTQGIGSAGLNQINFIDSLKVALYGVPDGRYKYMSDGKIYDTYDEMMDHVNTLAKQHNQTGPIPIIWHGNARTDNPQLVQGDGFPLYFQILTKQYGLIPAYVYMVYGMIFPYMNNPYTNFELSHATELQNNYNEGLLNFDFKESHTNTSEYYKNNQNSYEYG</sequence>
<reference evidence="2" key="1">
    <citation type="journal article" date="2022" name="Microbiol. Resour. Announc.">
        <title>Draft Genome Sequence of a Methanogenic Archaeon from West Spitsbergen Permafrost.</title>
        <authorList>
            <person name="Trubitsyn V."/>
            <person name="Rivkina E."/>
            <person name="Shcherbakova V."/>
        </authorList>
    </citation>
    <scope>NUCLEOTIDE SEQUENCE [LARGE SCALE GENOMIC DNA]</scope>
    <source>
        <strain evidence="2">VT</strain>
    </source>
</reference>
<dbReference type="AlphaFoldDB" id="A0A8T5UX15"/>
<organism evidence="1 2">
    <name type="scientific">Methanobacterium spitsbergense</name>
    <dbReference type="NCBI Taxonomy" id="2874285"/>
    <lineage>
        <taxon>Archaea</taxon>
        <taxon>Methanobacteriati</taxon>
        <taxon>Methanobacteriota</taxon>
        <taxon>Methanomada group</taxon>
        <taxon>Methanobacteria</taxon>
        <taxon>Methanobacteriales</taxon>
        <taxon>Methanobacteriaceae</taxon>
        <taxon>Methanobacterium</taxon>
    </lineage>
</organism>
<name>A0A8T5UX15_9EURY</name>
<dbReference type="EMBL" id="JAIOUQ010000004">
    <property type="protein sequence ID" value="MBZ2165373.1"/>
    <property type="molecule type" value="Genomic_DNA"/>
</dbReference>
<proteinExistence type="predicted"/>
<evidence type="ECO:0000313" key="2">
    <source>
        <dbReference type="Proteomes" id="UP000825933"/>
    </source>
</evidence>
<keyword evidence="2" id="KW-1185">Reference proteome</keyword>
<protein>
    <submittedName>
        <fullName evidence="1">Uncharacterized protein</fullName>
    </submittedName>
</protein>
<dbReference type="Proteomes" id="UP000825933">
    <property type="component" value="Unassembled WGS sequence"/>
</dbReference>
<comment type="caution">
    <text evidence="1">The sequence shown here is derived from an EMBL/GenBank/DDBJ whole genome shotgun (WGS) entry which is preliminary data.</text>
</comment>
<gene>
    <name evidence="1" type="ORF">K8N75_04895</name>
</gene>
<accession>A0A8T5UX15</accession>
<evidence type="ECO:0000313" key="1">
    <source>
        <dbReference type="EMBL" id="MBZ2165373.1"/>
    </source>
</evidence>